<dbReference type="InterPro" id="IPR001509">
    <property type="entry name" value="Epimerase_deHydtase"/>
</dbReference>
<dbReference type="KEGG" id="caml:H6X83_07995"/>
<dbReference type="GO" id="GO:0005737">
    <property type="term" value="C:cytoplasm"/>
    <property type="evidence" value="ECO:0007669"/>
    <property type="project" value="TreeGrafter"/>
</dbReference>
<dbReference type="Gene3D" id="3.40.50.720">
    <property type="entry name" value="NAD(P)-binding Rossmann-like Domain"/>
    <property type="match status" value="1"/>
</dbReference>
<reference evidence="2 3" key="1">
    <citation type="submission" date="2020-08" db="EMBL/GenBank/DDBJ databases">
        <authorList>
            <person name="Ren C."/>
            <person name="Gu Y."/>
            <person name="Xu Y."/>
        </authorList>
    </citation>
    <scope>NUCLEOTIDE SEQUENCE [LARGE SCALE GENOMIC DNA]</scope>
    <source>
        <strain evidence="2 3">LBM18003</strain>
    </source>
</reference>
<protein>
    <submittedName>
        <fullName evidence="2">NAD-dependent epimerase/dehydratase family protein</fullName>
    </submittedName>
</protein>
<organism evidence="2 3">
    <name type="scientific">Caproicibacterium amylolyticum</name>
    <dbReference type="NCBI Taxonomy" id="2766537"/>
    <lineage>
        <taxon>Bacteria</taxon>
        <taxon>Bacillati</taxon>
        <taxon>Bacillota</taxon>
        <taxon>Clostridia</taxon>
        <taxon>Eubacteriales</taxon>
        <taxon>Oscillospiraceae</taxon>
        <taxon>Caproicibacterium</taxon>
    </lineage>
</organism>
<dbReference type="PANTHER" id="PTHR48079">
    <property type="entry name" value="PROTEIN YEEZ"/>
    <property type="match status" value="1"/>
</dbReference>
<dbReference type="SUPFAM" id="SSF51735">
    <property type="entry name" value="NAD(P)-binding Rossmann-fold domains"/>
    <property type="match status" value="1"/>
</dbReference>
<sequence length="294" mass="31231">MKNRIYLVTGAAGNLGSSVCSQLLEKGARIRALVLKGDPAAERVPKEVEIVIGDVTDTASLERFFTVEDGTEVIVIHCASIVTVSGDYSEKLYEVNVGGTQNMVDKCLEHKVKKLAYVSSTSAIPELPNGQKITEVSHFTADGIVGHYGKTKALASQIVMDAVHKKGLDASIVFPTGICGPDDFAYGPVSTFVIDYVNGRMPGGVAGSFNAVDVRDLADGVISCCDNGRKGEGYIMGNVCVSMRDMFRYISSASGVKEVKTILPISIAKIFAHLTSLGSKITGKPALLTMFEAV</sequence>
<dbReference type="Pfam" id="PF01370">
    <property type="entry name" value="Epimerase"/>
    <property type="match status" value="1"/>
</dbReference>
<proteinExistence type="predicted"/>
<dbReference type="Proteomes" id="UP000516046">
    <property type="component" value="Chromosome"/>
</dbReference>
<accession>A0A7G9WDZ9</accession>
<evidence type="ECO:0000313" key="2">
    <source>
        <dbReference type="EMBL" id="QNO16911.1"/>
    </source>
</evidence>
<gene>
    <name evidence="2" type="ORF">H6X83_07995</name>
</gene>
<evidence type="ECO:0000313" key="3">
    <source>
        <dbReference type="Proteomes" id="UP000516046"/>
    </source>
</evidence>
<dbReference type="GO" id="GO:0004029">
    <property type="term" value="F:aldehyde dehydrogenase (NAD+) activity"/>
    <property type="evidence" value="ECO:0007669"/>
    <property type="project" value="TreeGrafter"/>
</dbReference>
<dbReference type="RefSeq" id="WP_212505978.1">
    <property type="nucleotide sequence ID" value="NZ_CP060696.1"/>
</dbReference>
<dbReference type="InterPro" id="IPR051783">
    <property type="entry name" value="NAD(P)-dependent_oxidoreduct"/>
</dbReference>
<keyword evidence="3" id="KW-1185">Reference proteome</keyword>
<dbReference type="PANTHER" id="PTHR48079:SF6">
    <property type="entry name" value="NAD(P)-BINDING DOMAIN-CONTAINING PROTEIN-RELATED"/>
    <property type="match status" value="1"/>
</dbReference>
<name>A0A7G9WDZ9_9FIRM</name>
<dbReference type="AlphaFoldDB" id="A0A7G9WDZ9"/>
<dbReference type="InterPro" id="IPR036291">
    <property type="entry name" value="NAD(P)-bd_dom_sf"/>
</dbReference>
<evidence type="ECO:0000259" key="1">
    <source>
        <dbReference type="Pfam" id="PF01370"/>
    </source>
</evidence>
<feature type="domain" description="NAD-dependent epimerase/dehydratase" evidence="1">
    <location>
        <begin position="7"/>
        <end position="235"/>
    </location>
</feature>
<dbReference type="EMBL" id="CP060696">
    <property type="protein sequence ID" value="QNO16911.1"/>
    <property type="molecule type" value="Genomic_DNA"/>
</dbReference>